<name>A0A4S8FB63_9BURK</name>
<sequence>MFLPRTQRRLIAFALIVAVLWAALHPAIINAAQPTTHRVLVCTPNGMEWVDTDQISIEAFLGLHKTQQTPKSDESSIAWMAPCPFNHATQVLPLHDGSTRLPDPLLKAYVAYQKPVPYISPIAGTDGYRLTPPTRAPPTV</sequence>
<evidence type="ECO:0000313" key="1">
    <source>
        <dbReference type="EMBL" id="THU04527.1"/>
    </source>
</evidence>
<dbReference type="OrthoDB" id="8536886at2"/>
<dbReference type="AlphaFoldDB" id="A0A4S8FB63"/>
<keyword evidence="2" id="KW-1185">Reference proteome</keyword>
<proteinExistence type="predicted"/>
<comment type="caution">
    <text evidence="1">The sequence shown here is derived from an EMBL/GenBank/DDBJ whole genome shotgun (WGS) entry which is preliminary data.</text>
</comment>
<organism evidence="1 2">
    <name type="scientific">Lampropedia puyangensis</name>
    <dbReference type="NCBI Taxonomy" id="1330072"/>
    <lineage>
        <taxon>Bacteria</taxon>
        <taxon>Pseudomonadati</taxon>
        <taxon>Pseudomonadota</taxon>
        <taxon>Betaproteobacteria</taxon>
        <taxon>Burkholderiales</taxon>
        <taxon>Comamonadaceae</taxon>
        <taxon>Lampropedia</taxon>
    </lineage>
</organism>
<evidence type="ECO:0000313" key="2">
    <source>
        <dbReference type="Proteomes" id="UP000308917"/>
    </source>
</evidence>
<gene>
    <name evidence="1" type="ORF">E9531_03830</name>
</gene>
<accession>A0A4S8FB63</accession>
<evidence type="ECO:0008006" key="3">
    <source>
        <dbReference type="Google" id="ProtNLM"/>
    </source>
</evidence>
<dbReference type="Proteomes" id="UP000308917">
    <property type="component" value="Unassembled WGS sequence"/>
</dbReference>
<dbReference type="RefSeq" id="WP_136572423.1">
    <property type="nucleotide sequence ID" value="NZ_STFG01000002.1"/>
</dbReference>
<protein>
    <recommendedName>
        <fullName evidence="3">DUF2946 domain-containing protein</fullName>
    </recommendedName>
</protein>
<reference evidence="1 2" key="1">
    <citation type="journal article" date="2015" name="Antonie Van Leeuwenhoek">
        <title>Lampropedia puyangensis sp. nov., isolated from symptomatic bark of Populus ? euramericana canker and emended description of Lampropedia hyalina (Ehrenberg 1832) Lee et al. 2004.</title>
        <authorList>
            <person name="Li Y."/>
            <person name="Wang T."/>
            <person name="Piao C.G."/>
            <person name="Wang L.F."/>
            <person name="Tian G.Z."/>
            <person name="Zhu T.H."/>
            <person name="Guo M.W."/>
        </authorList>
    </citation>
    <scope>NUCLEOTIDE SEQUENCE [LARGE SCALE GENOMIC DNA]</scope>
    <source>
        <strain evidence="1 2">2-bin</strain>
    </source>
</reference>
<dbReference type="EMBL" id="STFG01000002">
    <property type="protein sequence ID" value="THU04527.1"/>
    <property type="molecule type" value="Genomic_DNA"/>
</dbReference>